<dbReference type="HAMAP" id="MF_00601">
    <property type="entry name" value="EutC"/>
    <property type="match status" value="1"/>
</dbReference>
<comment type="catalytic activity">
    <reaction evidence="5">
        <text>ethanolamine = acetaldehyde + NH4(+)</text>
        <dbReference type="Rhea" id="RHEA:15313"/>
        <dbReference type="ChEBI" id="CHEBI:15343"/>
        <dbReference type="ChEBI" id="CHEBI:28938"/>
        <dbReference type="ChEBI" id="CHEBI:57603"/>
        <dbReference type="EC" id="4.3.1.7"/>
    </reaction>
</comment>
<dbReference type="GO" id="GO:0006520">
    <property type="term" value="P:amino acid metabolic process"/>
    <property type="evidence" value="ECO:0007669"/>
    <property type="project" value="InterPro"/>
</dbReference>
<evidence type="ECO:0000313" key="10">
    <source>
        <dbReference type="Proteomes" id="UP001141650"/>
    </source>
</evidence>
<evidence type="ECO:0000313" key="8">
    <source>
        <dbReference type="EMBL" id="OQZ90927.1"/>
    </source>
</evidence>
<comment type="cofactor">
    <cofactor evidence="5">
        <name>adenosylcob(III)alamin</name>
        <dbReference type="ChEBI" id="CHEBI:18408"/>
    </cofactor>
    <text evidence="5">Binds between the large and small subunits.</text>
</comment>
<keyword evidence="1 5" id="KW-0846">Cobalamin</keyword>
<proteinExistence type="inferred from homology"/>
<dbReference type="GO" id="GO:0046336">
    <property type="term" value="P:ethanolamine catabolic process"/>
    <property type="evidence" value="ECO:0007669"/>
    <property type="project" value="UniProtKB-UniRule"/>
</dbReference>
<dbReference type="EC" id="4.3.1.7" evidence="5"/>
<dbReference type="NCBIfam" id="NF003971">
    <property type="entry name" value="PRK05465.1"/>
    <property type="match status" value="1"/>
</dbReference>
<dbReference type="EMBL" id="MVHD01000014">
    <property type="protein sequence ID" value="OQZ90927.1"/>
    <property type="molecule type" value="Genomic_DNA"/>
</dbReference>
<feature type="binding site" evidence="5">
    <location>
        <position position="157"/>
    </location>
    <ligand>
        <name>adenosylcob(III)alamin</name>
        <dbReference type="ChEBI" id="CHEBI:18408"/>
    </ligand>
</feature>
<dbReference type="Proteomes" id="UP000192319">
    <property type="component" value="Unassembled WGS sequence"/>
</dbReference>
<dbReference type="GO" id="GO:0008851">
    <property type="term" value="F:ethanolamine ammonia-lyase activity"/>
    <property type="evidence" value="ECO:0007669"/>
    <property type="project" value="UniProtKB-UniRule"/>
</dbReference>
<gene>
    <name evidence="5 7" type="primary">eutC</name>
    <name evidence="8" type="ORF">BST11_11070</name>
    <name evidence="7" type="ORF">H7K38_07355</name>
</gene>
<dbReference type="Gene3D" id="3.40.50.11240">
    <property type="entry name" value="Ethanolamine ammonia-lyase light chain (EutC)"/>
    <property type="match status" value="1"/>
</dbReference>
<comment type="subcellular location">
    <subcellularLocation>
        <location evidence="5">Bacterial microcompartment</location>
    </subcellularLocation>
</comment>
<evidence type="ECO:0000256" key="4">
    <source>
        <dbReference type="ARBA" id="ARBA00024446"/>
    </source>
</evidence>
<dbReference type="GO" id="GO:0031471">
    <property type="term" value="C:ethanolamine degradation polyhedral organelle"/>
    <property type="evidence" value="ECO:0007669"/>
    <property type="project" value="UniProtKB-UniRule"/>
</dbReference>
<comment type="function">
    <text evidence="5">Catalyzes the deamination of various vicinal amino-alcohols to oxo compounds. Allows this organism to utilize ethanolamine as the sole source of nitrogen and carbon in the presence of external vitamin B12.</text>
</comment>
<dbReference type="Pfam" id="PF05985">
    <property type="entry name" value="EutC"/>
    <property type="match status" value="1"/>
</dbReference>
<dbReference type="PANTHER" id="PTHR39330">
    <property type="entry name" value="ETHANOLAMINE AMMONIA-LYASE LIGHT CHAIN"/>
    <property type="match status" value="1"/>
</dbReference>
<evidence type="ECO:0000256" key="6">
    <source>
        <dbReference type="SAM" id="MobiDB-lite"/>
    </source>
</evidence>
<evidence type="ECO:0000256" key="3">
    <source>
        <dbReference type="ARBA" id="ARBA00023285"/>
    </source>
</evidence>
<reference evidence="7" key="2">
    <citation type="submission" date="2020-07" db="EMBL/GenBank/DDBJ databases">
        <authorList>
            <person name="Pettersson B.M.F."/>
            <person name="Behra P.R.K."/>
            <person name="Ramesh M."/>
            <person name="Das S."/>
            <person name="Dasgupta S."/>
            <person name="Kirsebom L.A."/>
        </authorList>
    </citation>
    <scope>NUCLEOTIDE SEQUENCE</scope>
    <source>
        <strain evidence="7">CCUG 55640</strain>
    </source>
</reference>
<keyword evidence="3 5" id="KW-0170">Cobalt</keyword>
<evidence type="ECO:0000256" key="1">
    <source>
        <dbReference type="ARBA" id="ARBA00022628"/>
    </source>
</evidence>
<dbReference type="InterPro" id="IPR042255">
    <property type="entry name" value="EutC_N"/>
</dbReference>
<comment type="pathway">
    <text evidence="5">Amine and polyamine degradation; ethanolamine degradation.</text>
</comment>
<accession>A0AA41XNJ1</accession>
<comment type="caution">
    <text evidence="7">The sequence shown here is derived from an EMBL/GenBank/DDBJ whole genome shotgun (WGS) entry which is preliminary data.</text>
</comment>
<dbReference type="PIRSF" id="PIRSF018982">
    <property type="entry name" value="EutC"/>
    <property type="match status" value="1"/>
</dbReference>
<feature type="binding site" evidence="5">
    <location>
        <position position="207"/>
    </location>
    <ligand>
        <name>adenosylcob(III)alamin</name>
        <dbReference type="ChEBI" id="CHEBI:18408"/>
    </ligand>
</feature>
<reference evidence="8 9" key="1">
    <citation type="submission" date="2017-02" db="EMBL/GenBank/DDBJ databases">
        <title>The new phylogeny of genus Mycobacterium.</title>
        <authorList>
            <person name="Tortoli E."/>
            <person name="Trovato A."/>
            <person name="Cirillo D.M."/>
        </authorList>
    </citation>
    <scope>NUCLEOTIDE SEQUENCE [LARGE SCALE GENOMIC DNA]</scope>
    <source>
        <strain evidence="8 9">DSM 45230</strain>
    </source>
</reference>
<comment type="subunit">
    <text evidence="5">The basic unit is a heterodimer which dimerizes to form tetramers. The heterotetramers trimerize; 6 large subunits form a core ring with 6 small subunits projecting outwards.</text>
</comment>
<dbReference type="InterPro" id="IPR042251">
    <property type="entry name" value="EutC_C"/>
</dbReference>
<keyword evidence="9" id="KW-1185">Reference proteome</keyword>
<dbReference type="EMBL" id="JACKVH010000012">
    <property type="protein sequence ID" value="MCV7378469.1"/>
    <property type="molecule type" value="Genomic_DNA"/>
</dbReference>
<dbReference type="GO" id="GO:0031419">
    <property type="term" value="F:cobalamin binding"/>
    <property type="evidence" value="ECO:0007669"/>
    <property type="project" value="UniProtKB-UniRule"/>
</dbReference>
<feature type="region of interest" description="Disordered" evidence="6">
    <location>
        <begin position="251"/>
        <end position="287"/>
    </location>
</feature>
<sequence>MSARKPPAVNDVWAPLRATTRARIGLGRAGNSLPTRRVLEFQAAHAAARDAVHDPLDVDGLVRRLRDLNIEGIDAPLRVRSRARSRSEYLRRPDLGRSPADLSGLPKTKADIGFVLADGLSPRALTDHAAGMVDALIREFDNRYRIAPPVIATQARVALGDHVGHALGVTTVLVLIGERPGLSVADSLGIYLTHRPAPGLTDADRNCISNIHPPDGLDYPTAASVAAALVGGAREIGRSGVALKDTTRAAIGASRSASAPAETGRNRAGPRPSSLPAARIPVVPHGD</sequence>
<keyword evidence="2 5" id="KW-0456">Lyase</keyword>
<dbReference type="GO" id="GO:0009350">
    <property type="term" value="C:ethanolamine ammonia-lyase complex"/>
    <property type="evidence" value="ECO:0007669"/>
    <property type="project" value="UniProtKB-UniRule"/>
</dbReference>
<name>A0AA41XNJ1_9MYCO</name>
<organism evidence="7 10">
    <name type="scientific">Mycobacterium alsense</name>
    <dbReference type="NCBI Taxonomy" id="324058"/>
    <lineage>
        <taxon>Bacteria</taxon>
        <taxon>Bacillati</taxon>
        <taxon>Actinomycetota</taxon>
        <taxon>Actinomycetes</taxon>
        <taxon>Mycobacteriales</taxon>
        <taxon>Mycobacteriaceae</taxon>
        <taxon>Mycobacterium</taxon>
    </lineage>
</organism>
<evidence type="ECO:0000256" key="2">
    <source>
        <dbReference type="ARBA" id="ARBA00023239"/>
    </source>
</evidence>
<evidence type="ECO:0000256" key="5">
    <source>
        <dbReference type="HAMAP-Rule" id="MF_00601"/>
    </source>
</evidence>
<dbReference type="InterPro" id="IPR009246">
    <property type="entry name" value="EutC"/>
</dbReference>
<evidence type="ECO:0000313" key="7">
    <source>
        <dbReference type="EMBL" id="MCV7378469.1"/>
    </source>
</evidence>
<dbReference type="Proteomes" id="UP001141650">
    <property type="component" value="Unassembled WGS sequence"/>
</dbReference>
<evidence type="ECO:0000313" key="9">
    <source>
        <dbReference type="Proteomes" id="UP000192319"/>
    </source>
</evidence>
<dbReference type="AlphaFoldDB" id="A0AA41XNJ1"/>
<dbReference type="PANTHER" id="PTHR39330:SF1">
    <property type="entry name" value="ETHANOLAMINE AMMONIA-LYASE SMALL SUBUNIT"/>
    <property type="match status" value="1"/>
</dbReference>
<comment type="similarity">
    <text evidence="5">Belongs to the EutC family.</text>
</comment>
<feature type="compositionally biased region" description="Low complexity" evidence="6">
    <location>
        <begin position="251"/>
        <end position="261"/>
    </location>
</feature>
<feature type="binding site" evidence="5">
    <location>
        <position position="178"/>
    </location>
    <ligand>
        <name>adenosylcob(III)alamin</name>
        <dbReference type="ChEBI" id="CHEBI:18408"/>
    </ligand>
</feature>
<dbReference type="Gene3D" id="1.10.30.40">
    <property type="entry name" value="Ethanolamine ammonia-lyase light chain (EutC), N-terminal domain"/>
    <property type="match status" value="1"/>
</dbReference>
<reference evidence="7" key="3">
    <citation type="journal article" date="2022" name="BMC Genomics">
        <title>Comparative genome analysis of mycobacteria focusing on tRNA and non-coding RNA.</title>
        <authorList>
            <person name="Behra P.R.K."/>
            <person name="Pettersson B.M.F."/>
            <person name="Ramesh M."/>
            <person name="Das S."/>
            <person name="Dasgupta S."/>
            <person name="Kirsebom L.A."/>
        </authorList>
    </citation>
    <scope>NUCLEOTIDE SEQUENCE</scope>
    <source>
        <strain evidence="7">CCUG 55640</strain>
    </source>
</reference>
<keyword evidence="4 5" id="KW-1283">Bacterial microcompartment</keyword>
<protein>
    <recommendedName>
        <fullName evidence="5">Ethanolamine ammonia-lyase small subunit</fullName>
        <shortName evidence="5">EAL small subunit</shortName>
        <ecNumber evidence="5">4.3.1.7</ecNumber>
    </recommendedName>
</protein>